<feature type="domain" description="Saccharopine dehydrogenase NADP binding" evidence="1">
    <location>
        <begin position="5"/>
        <end position="96"/>
    </location>
</feature>
<dbReference type="SUPFAM" id="SSF51735">
    <property type="entry name" value="NAD(P)-binding Rossmann-fold domains"/>
    <property type="match status" value="1"/>
</dbReference>
<protein>
    <submittedName>
        <fullName evidence="2">Oxidoreductase</fullName>
    </submittedName>
</protein>
<dbReference type="AlphaFoldDB" id="A0A8B4RBN4"/>
<sequence>MKNRIGILGSGGAAGNIIVKELNKNGFELKCGHRNIKDMSQVDAIKFMPVDALNEKELSLFCEDCDLIVNATGPSYITSSNIARIVSEIGVKYVDVFGVILLDDEKTANMGSVIGTGNFPGLSGIILKWINEKYSKKLKCAHIYAGGYEKVTANACFDVLMSSLKGYIETNCFISFGKKKKISKTKNLSNNNKTEFLFSPDAVTTKYISEELLQVSKNFPNNEIYWNNVYMNSEYDKILKWGISQVQKEYSLNKISEVASRISEGISRIESIENESLQYRYQCNIILDSGFGEYEEIIEILCRDTYLINGYLTALAAMEIINRSDINRAMWAFEIFDSCFILEELIYKNVIFDIKINGKSIKDEFCVRQERGEI</sequence>
<dbReference type="PANTHER" id="PTHR43781">
    <property type="entry name" value="SACCHAROPINE DEHYDROGENASE"/>
    <property type="match status" value="1"/>
</dbReference>
<dbReference type="RefSeq" id="WP_000797212.1">
    <property type="nucleotide sequence ID" value="NZ_CP187264.1"/>
</dbReference>
<dbReference type="PANTHER" id="PTHR43781:SF1">
    <property type="entry name" value="SACCHAROPINE DEHYDROGENASE"/>
    <property type="match status" value="1"/>
</dbReference>
<reference evidence="2 3" key="1">
    <citation type="submission" date="2018-06" db="EMBL/GenBank/DDBJ databases">
        <authorList>
            <consortium name="Pathogen Informatics"/>
            <person name="Doyle S."/>
        </authorList>
    </citation>
    <scope>NUCLEOTIDE SEQUENCE [LARGE SCALE GENOMIC DNA]</scope>
    <source>
        <strain evidence="2 3">NCTC8185</strain>
    </source>
</reference>
<proteinExistence type="predicted"/>
<dbReference type="Pfam" id="PF03435">
    <property type="entry name" value="Sacchrp_dh_NADP"/>
    <property type="match status" value="1"/>
</dbReference>
<evidence type="ECO:0000313" key="2">
    <source>
        <dbReference type="EMBL" id="SUN14192.1"/>
    </source>
</evidence>
<dbReference type="Gene3D" id="3.40.50.720">
    <property type="entry name" value="NAD(P)-binding Rossmann-like Domain"/>
    <property type="match status" value="1"/>
</dbReference>
<dbReference type="Proteomes" id="UP000254076">
    <property type="component" value="Unassembled WGS sequence"/>
</dbReference>
<name>A0A8B4RBN4_STRAG</name>
<gene>
    <name evidence="2" type="primary">eqbM</name>
    <name evidence="2" type="ORF">NCTC8185_01468</name>
</gene>
<dbReference type="EMBL" id="UHEQ01000004">
    <property type="protein sequence ID" value="SUN14192.1"/>
    <property type="molecule type" value="Genomic_DNA"/>
</dbReference>
<accession>A0A8B4RBN4</accession>
<organism evidence="2 3">
    <name type="scientific">Streptococcus agalactiae</name>
    <dbReference type="NCBI Taxonomy" id="1311"/>
    <lineage>
        <taxon>Bacteria</taxon>
        <taxon>Bacillati</taxon>
        <taxon>Bacillota</taxon>
        <taxon>Bacilli</taxon>
        <taxon>Lactobacillales</taxon>
        <taxon>Streptococcaceae</taxon>
        <taxon>Streptococcus</taxon>
    </lineage>
</organism>
<evidence type="ECO:0000313" key="3">
    <source>
        <dbReference type="Proteomes" id="UP000254076"/>
    </source>
</evidence>
<evidence type="ECO:0000259" key="1">
    <source>
        <dbReference type="Pfam" id="PF03435"/>
    </source>
</evidence>
<comment type="caution">
    <text evidence="2">The sequence shown here is derived from an EMBL/GenBank/DDBJ whole genome shotgun (WGS) entry which is preliminary data.</text>
</comment>
<dbReference type="InterPro" id="IPR036291">
    <property type="entry name" value="NAD(P)-bd_dom_sf"/>
</dbReference>
<dbReference type="InterPro" id="IPR005097">
    <property type="entry name" value="Sacchrp_dh_NADP-bd"/>
</dbReference>